<evidence type="ECO:0000259" key="8">
    <source>
        <dbReference type="Pfam" id="PF01048"/>
    </source>
</evidence>
<dbReference type="FunFam" id="3.40.50.1580:FF:000010">
    <property type="entry name" value="Purine nucleoside phosphorylase"/>
    <property type="match status" value="1"/>
</dbReference>
<dbReference type="PIRSF" id="PIRSF000477">
    <property type="entry name" value="PurNPase"/>
    <property type="match status" value="1"/>
</dbReference>
<comment type="similarity">
    <text evidence="2 7">Belongs to the PNP/MTAP phosphorylase family.</text>
</comment>
<dbReference type="EC" id="2.4.2.1" evidence="7"/>
<dbReference type="STRING" id="1640674.SAMN05216323_106620"/>
<dbReference type="PANTHER" id="PTHR11904:SF9">
    <property type="entry name" value="PURINE NUCLEOSIDE PHOSPHORYLASE-RELATED"/>
    <property type="match status" value="1"/>
</dbReference>
<dbReference type="InterPro" id="IPR011268">
    <property type="entry name" value="Purine_phosphorylase"/>
</dbReference>
<keyword evidence="5 7" id="KW-0328">Glycosyltransferase</keyword>
<dbReference type="NCBIfam" id="TIGR01697">
    <property type="entry name" value="PNPH-PUNA-XAPA"/>
    <property type="match status" value="1"/>
</dbReference>
<dbReference type="InterPro" id="IPR018099">
    <property type="entry name" value="Purine_phosphorylase-2_CS"/>
</dbReference>
<dbReference type="RefSeq" id="WP_092440190.1">
    <property type="nucleotide sequence ID" value="NZ_FMYP01000066.1"/>
</dbReference>
<evidence type="ECO:0000313" key="9">
    <source>
        <dbReference type="EMBL" id="SDC96381.1"/>
    </source>
</evidence>
<evidence type="ECO:0000313" key="10">
    <source>
        <dbReference type="Proteomes" id="UP000199452"/>
    </source>
</evidence>
<evidence type="ECO:0000256" key="5">
    <source>
        <dbReference type="ARBA" id="ARBA00022676"/>
    </source>
</evidence>
<dbReference type="InterPro" id="IPR011270">
    <property type="entry name" value="Pur_Nuc_Pase_Ino/Guo-sp"/>
</dbReference>
<dbReference type="AlphaFoldDB" id="A0A1G6QVP6"/>
<evidence type="ECO:0000256" key="4">
    <source>
        <dbReference type="ARBA" id="ARBA00022553"/>
    </source>
</evidence>
<evidence type="ECO:0000256" key="7">
    <source>
        <dbReference type="PIRNR" id="PIRNR000477"/>
    </source>
</evidence>
<dbReference type="Gene3D" id="3.40.50.1580">
    <property type="entry name" value="Nucleoside phosphorylase domain"/>
    <property type="match status" value="1"/>
</dbReference>
<comment type="pathway">
    <text evidence="1 7">Purine metabolism; purine nucleoside salvage.</text>
</comment>
<sequence>MLKQIKETASFIKGRVTIEPEVGIILGTGLGGLVKDITEQQVLEYKDIPNFPVSTVEGHSGRLIFGMLGGKKVVAMQGRFHFYEGYDMSQVTFPVRVMKLLGIKRLFVSNASGGMNPEFEIGELMIINDHINLIPNALLGPNLAEFGPRFPDMSVPYDKDMIALAKKVGIKLGYKLSEGCYVSTTGPTFETPKEYQYFRIIGGDAVGMSTTPEVIVARHMGIPVFAMSIITDLGVPGKIVEVSHEEVQRVGAASEQKMTAIMQEMLRNL</sequence>
<dbReference type="PROSITE" id="PS01240">
    <property type="entry name" value="PNP_MTAP_2"/>
    <property type="match status" value="1"/>
</dbReference>
<evidence type="ECO:0000256" key="2">
    <source>
        <dbReference type="ARBA" id="ARBA00006751"/>
    </source>
</evidence>
<gene>
    <name evidence="9" type="ORF">SAMN05216323_106620</name>
</gene>
<dbReference type="GO" id="GO:0005737">
    <property type="term" value="C:cytoplasm"/>
    <property type="evidence" value="ECO:0007669"/>
    <property type="project" value="TreeGrafter"/>
</dbReference>
<dbReference type="OrthoDB" id="1523230at2"/>
<reference evidence="9 10" key="1">
    <citation type="submission" date="2016-09" db="EMBL/GenBank/DDBJ databases">
        <authorList>
            <person name="Capua I."/>
            <person name="De Benedictis P."/>
            <person name="Joannis T."/>
            <person name="Lombin L.H."/>
            <person name="Cattoli G."/>
        </authorList>
    </citation>
    <scope>NUCLEOTIDE SEQUENCE [LARGE SCALE GENOMIC DNA]</scope>
    <source>
        <strain evidence="9 10">A7P-90m</strain>
    </source>
</reference>
<dbReference type="Pfam" id="PF01048">
    <property type="entry name" value="PNP_UDP_1"/>
    <property type="match status" value="1"/>
</dbReference>
<dbReference type="PANTHER" id="PTHR11904">
    <property type="entry name" value="METHYLTHIOADENOSINE/PURINE NUCLEOSIDE PHOSPHORYLASE"/>
    <property type="match status" value="1"/>
</dbReference>
<dbReference type="UniPathway" id="UPA00606"/>
<protein>
    <recommendedName>
        <fullName evidence="7">Purine nucleoside phosphorylase</fullName>
        <ecNumber evidence="7">2.4.2.1</ecNumber>
    </recommendedName>
    <alternativeName>
        <fullName evidence="7">Inosine-guanosine phosphorylase</fullName>
    </alternativeName>
</protein>
<dbReference type="Proteomes" id="UP000199452">
    <property type="component" value="Unassembled WGS sequence"/>
</dbReference>
<dbReference type="EMBL" id="FMYP01000066">
    <property type="protein sequence ID" value="SDC96381.1"/>
    <property type="molecule type" value="Genomic_DNA"/>
</dbReference>
<name>A0A1G6QVP6_9BACT</name>
<comment type="subunit">
    <text evidence="3">Homotrimer.</text>
</comment>
<dbReference type="CDD" id="cd09009">
    <property type="entry name" value="PNP-EcPNPII_like"/>
    <property type="match status" value="1"/>
</dbReference>
<keyword evidence="6 7" id="KW-0808">Transferase</keyword>
<dbReference type="InterPro" id="IPR000845">
    <property type="entry name" value="Nucleoside_phosphorylase_d"/>
</dbReference>
<dbReference type="NCBIfam" id="NF006054">
    <property type="entry name" value="PRK08202.1"/>
    <property type="match status" value="1"/>
</dbReference>
<dbReference type="GO" id="GO:0009116">
    <property type="term" value="P:nucleoside metabolic process"/>
    <property type="evidence" value="ECO:0007669"/>
    <property type="project" value="InterPro"/>
</dbReference>
<proteinExistence type="inferred from homology"/>
<dbReference type="NCBIfam" id="TIGR01700">
    <property type="entry name" value="PNPH"/>
    <property type="match status" value="1"/>
</dbReference>
<dbReference type="GO" id="GO:0004731">
    <property type="term" value="F:purine-nucleoside phosphorylase activity"/>
    <property type="evidence" value="ECO:0007669"/>
    <property type="project" value="UniProtKB-EC"/>
</dbReference>
<comment type="function">
    <text evidence="7">The purine nucleoside phosphorylases catalyze the phosphorolytic breakdown of the N-glycosidic bond in the beta-(deoxy)ribonucleoside molecules, with the formation of the corresponding free purine bases and pentose-1-phosphate.</text>
</comment>
<evidence type="ECO:0000256" key="6">
    <source>
        <dbReference type="ARBA" id="ARBA00022679"/>
    </source>
</evidence>
<keyword evidence="4" id="KW-0597">Phosphoprotein</keyword>
<feature type="domain" description="Nucleoside phosphorylase" evidence="8">
    <location>
        <begin position="22"/>
        <end position="267"/>
    </location>
</feature>
<organism evidence="9 10">
    <name type="scientific">Williamwhitmania taraxaci</name>
    <dbReference type="NCBI Taxonomy" id="1640674"/>
    <lineage>
        <taxon>Bacteria</taxon>
        <taxon>Pseudomonadati</taxon>
        <taxon>Bacteroidota</taxon>
        <taxon>Bacteroidia</taxon>
        <taxon>Bacteroidales</taxon>
        <taxon>Williamwhitmaniaceae</taxon>
        <taxon>Williamwhitmania</taxon>
    </lineage>
</organism>
<dbReference type="InterPro" id="IPR035994">
    <property type="entry name" value="Nucleoside_phosphorylase_sf"/>
</dbReference>
<accession>A0A1G6QVP6</accession>
<evidence type="ECO:0000256" key="3">
    <source>
        <dbReference type="ARBA" id="ARBA00011233"/>
    </source>
</evidence>
<evidence type="ECO:0000256" key="1">
    <source>
        <dbReference type="ARBA" id="ARBA00005058"/>
    </source>
</evidence>
<keyword evidence="10" id="KW-1185">Reference proteome</keyword>
<dbReference type="SUPFAM" id="SSF53167">
    <property type="entry name" value="Purine and uridine phosphorylases"/>
    <property type="match status" value="1"/>
</dbReference>